<dbReference type="PANTHER" id="PTHR33594:SF1">
    <property type="entry name" value="HD_PDEASE DOMAIN-CONTAINING PROTEIN"/>
    <property type="match status" value="1"/>
</dbReference>
<evidence type="ECO:0000313" key="2">
    <source>
        <dbReference type="EMBL" id="CUB04889.1"/>
    </source>
</evidence>
<protein>
    <submittedName>
        <fullName evidence="2">HD superfamily phosphodieaserase, includes HD domain of RNase Y</fullName>
    </submittedName>
</protein>
<dbReference type="CDD" id="cd00077">
    <property type="entry name" value="HDc"/>
    <property type="match status" value="1"/>
</dbReference>
<dbReference type="STRING" id="1137284.GCA_001418205_02650"/>
<evidence type="ECO:0000259" key="1">
    <source>
        <dbReference type="PROSITE" id="PS51831"/>
    </source>
</evidence>
<dbReference type="AlphaFoldDB" id="A0A0K6IP66"/>
<dbReference type="Gene3D" id="1.10.3210.50">
    <property type="match status" value="1"/>
</dbReference>
<dbReference type="OrthoDB" id="9797344at2"/>
<accession>A0A0K6IP66</accession>
<keyword evidence="3" id="KW-1185">Reference proteome</keyword>
<dbReference type="SMART" id="SM00471">
    <property type="entry name" value="HDc"/>
    <property type="match status" value="1"/>
</dbReference>
<organism evidence="2 3">
    <name type="scientific">Marinomonas fungiae</name>
    <dbReference type="NCBI Taxonomy" id="1137284"/>
    <lineage>
        <taxon>Bacteria</taxon>
        <taxon>Pseudomonadati</taxon>
        <taxon>Pseudomonadota</taxon>
        <taxon>Gammaproteobacteria</taxon>
        <taxon>Oceanospirillales</taxon>
        <taxon>Oceanospirillaceae</taxon>
        <taxon>Marinomonas</taxon>
    </lineage>
</organism>
<evidence type="ECO:0000313" key="3">
    <source>
        <dbReference type="Proteomes" id="UP000182769"/>
    </source>
</evidence>
<dbReference type="Proteomes" id="UP000182769">
    <property type="component" value="Unassembled WGS sequence"/>
</dbReference>
<name>A0A0K6IP66_9GAMM</name>
<dbReference type="InterPro" id="IPR006674">
    <property type="entry name" value="HD_domain"/>
</dbReference>
<gene>
    <name evidence="2" type="ORF">Ga0061065_108129</name>
</gene>
<dbReference type="PROSITE" id="PS51831">
    <property type="entry name" value="HD"/>
    <property type="match status" value="1"/>
</dbReference>
<dbReference type="InterPro" id="IPR003607">
    <property type="entry name" value="HD/PDEase_dom"/>
</dbReference>
<dbReference type="Pfam" id="PF01966">
    <property type="entry name" value="HD"/>
    <property type="match status" value="1"/>
</dbReference>
<dbReference type="RefSeq" id="WP_055463705.1">
    <property type="nucleotide sequence ID" value="NZ_CYHG01000008.1"/>
</dbReference>
<proteinExistence type="predicted"/>
<feature type="domain" description="HD" evidence="1">
    <location>
        <begin position="26"/>
        <end position="130"/>
    </location>
</feature>
<dbReference type="EMBL" id="CYHG01000008">
    <property type="protein sequence ID" value="CUB04889.1"/>
    <property type="molecule type" value="Genomic_DNA"/>
</dbReference>
<dbReference type="SUPFAM" id="SSF109604">
    <property type="entry name" value="HD-domain/PDEase-like"/>
    <property type="match status" value="1"/>
</dbReference>
<reference evidence="3" key="1">
    <citation type="submission" date="2015-08" db="EMBL/GenBank/DDBJ databases">
        <authorList>
            <person name="Varghese N."/>
        </authorList>
    </citation>
    <scope>NUCLEOTIDE SEQUENCE [LARGE SCALE GENOMIC DNA]</scope>
    <source>
        <strain evidence="3">JCM 18476</strain>
    </source>
</reference>
<dbReference type="PANTHER" id="PTHR33594">
    <property type="entry name" value="SUPERFAMILY HYDROLASE, PUTATIVE (AFU_ORTHOLOGUE AFUA_1G03035)-RELATED"/>
    <property type="match status" value="1"/>
</dbReference>
<sequence length="212" mass="23675">MRELKQLEQRCKEFVLESMTADSAHDLAHIERVVALAKGLAATEQANQVIVVAAAWLHDLVNYPKDDPKRAQASFDSATKAEAFLKSLGLNGTEISAIQHAIVTHSFSAQVTPRTLEAKVVQDADRLDALGAIGIARCMMVGGRLDRALYDSFDPFCEEREPNDLLYTLDHFFQKLLCLENTFQTDSGQLEAARRTAFMREYLAQLKAEIFN</sequence>